<evidence type="ECO:0000313" key="4">
    <source>
        <dbReference type="EMBL" id="KKU03171.1"/>
    </source>
</evidence>
<dbReference type="GO" id="GO:1990904">
    <property type="term" value="C:ribonucleoprotein complex"/>
    <property type="evidence" value="ECO:0007669"/>
    <property type="project" value="UniProtKB-KW"/>
</dbReference>
<dbReference type="AlphaFoldDB" id="A0A0G1M4L0"/>
<dbReference type="Pfam" id="PF00886">
    <property type="entry name" value="Ribosomal_S16"/>
    <property type="match status" value="1"/>
</dbReference>
<dbReference type="InterPro" id="IPR000307">
    <property type="entry name" value="Ribosomal_bS16"/>
</dbReference>
<dbReference type="Gene3D" id="3.30.1320.10">
    <property type="match status" value="1"/>
</dbReference>
<proteinExistence type="predicted"/>
<sequence length="68" mass="7476">MLAIRLTPFGKKKNIKYRIVVAPARSKLTGAPVAFLGTPDHYDAVALADWIKKGAQPSLKIRQLCKIS</sequence>
<evidence type="ECO:0000313" key="5">
    <source>
        <dbReference type="Proteomes" id="UP000034264"/>
    </source>
</evidence>
<evidence type="ECO:0000256" key="1">
    <source>
        <dbReference type="ARBA" id="ARBA00022980"/>
    </source>
</evidence>
<dbReference type="GO" id="GO:0005840">
    <property type="term" value="C:ribosome"/>
    <property type="evidence" value="ECO:0007669"/>
    <property type="project" value="UniProtKB-KW"/>
</dbReference>
<gene>
    <name evidence="4" type="ORF">UX05_C0003G0010</name>
</gene>
<evidence type="ECO:0000256" key="2">
    <source>
        <dbReference type="ARBA" id="ARBA00023274"/>
    </source>
</evidence>
<organism evidence="4 5">
    <name type="scientific">Candidatus Amesbacteria bacterium GW2011_GWC2_45_19</name>
    <dbReference type="NCBI Taxonomy" id="1618366"/>
    <lineage>
        <taxon>Bacteria</taxon>
        <taxon>Candidatus Amesiibacteriota</taxon>
    </lineage>
</organism>
<keyword evidence="1" id="KW-0689">Ribosomal protein</keyword>
<dbReference type="GO" id="GO:0003735">
    <property type="term" value="F:structural constituent of ribosome"/>
    <property type="evidence" value="ECO:0007669"/>
    <property type="project" value="InterPro"/>
</dbReference>
<evidence type="ECO:0000256" key="3">
    <source>
        <dbReference type="ARBA" id="ARBA00035310"/>
    </source>
</evidence>
<dbReference type="Proteomes" id="UP000034264">
    <property type="component" value="Unassembled WGS sequence"/>
</dbReference>
<dbReference type="EMBL" id="LCKS01000003">
    <property type="protein sequence ID" value="KKU03171.1"/>
    <property type="molecule type" value="Genomic_DNA"/>
</dbReference>
<name>A0A0G1M4L0_9BACT</name>
<keyword evidence="2" id="KW-0687">Ribonucleoprotein</keyword>
<dbReference type="SUPFAM" id="SSF54565">
    <property type="entry name" value="Ribosomal protein S16"/>
    <property type="match status" value="1"/>
</dbReference>
<accession>A0A0G1M4L0</accession>
<protein>
    <recommendedName>
        <fullName evidence="3">30S ribosomal protein S16</fullName>
    </recommendedName>
</protein>
<reference evidence="4 5" key="1">
    <citation type="journal article" date="2015" name="Nature">
        <title>rRNA introns, odd ribosomes, and small enigmatic genomes across a large radiation of phyla.</title>
        <authorList>
            <person name="Brown C.T."/>
            <person name="Hug L.A."/>
            <person name="Thomas B.C."/>
            <person name="Sharon I."/>
            <person name="Castelle C.J."/>
            <person name="Singh A."/>
            <person name="Wilkins M.J."/>
            <person name="Williams K.H."/>
            <person name="Banfield J.F."/>
        </authorList>
    </citation>
    <scope>NUCLEOTIDE SEQUENCE [LARGE SCALE GENOMIC DNA]</scope>
</reference>
<dbReference type="GO" id="GO:0006412">
    <property type="term" value="P:translation"/>
    <property type="evidence" value="ECO:0007669"/>
    <property type="project" value="InterPro"/>
</dbReference>
<comment type="caution">
    <text evidence="4">The sequence shown here is derived from an EMBL/GenBank/DDBJ whole genome shotgun (WGS) entry which is preliminary data.</text>
</comment>
<dbReference type="InterPro" id="IPR023803">
    <property type="entry name" value="Ribosomal_bS16_dom_sf"/>
</dbReference>
<dbReference type="GO" id="GO:0005737">
    <property type="term" value="C:cytoplasm"/>
    <property type="evidence" value="ECO:0007669"/>
    <property type="project" value="UniProtKB-ARBA"/>
</dbReference>